<comment type="caution">
    <text evidence="2">The sequence shown here is derived from an EMBL/GenBank/DDBJ whole genome shotgun (WGS) entry which is preliminary data.</text>
</comment>
<keyword evidence="3" id="KW-1185">Reference proteome</keyword>
<evidence type="ECO:0000313" key="2">
    <source>
        <dbReference type="EMBL" id="NBJ92720.1"/>
    </source>
</evidence>
<proteinExistence type="predicted"/>
<evidence type="ECO:0000313" key="3">
    <source>
        <dbReference type="Proteomes" id="UP001154420"/>
    </source>
</evidence>
<dbReference type="CDD" id="cd00093">
    <property type="entry name" value="HTH_XRE"/>
    <property type="match status" value="1"/>
</dbReference>
<name>A0A9X5BFA7_9FIRM</name>
<dbReference type="Gene3D" id="1.10.260.40">
    <property type="entry name" value="lambda repressor-like DNA-binding domains"/>
    <property type="match status" value="1"/>
</dbReference>
<dbReference type="PROSITE" id="PS50943">
    <property type="entry name" value="HTH_CROC1"/>
    <property type="match status" value="1"/>
</dbReference>
<accession>A0A9X5BFA7</accession>
<dbReference type="OrthoDB" id="9781521at2"/>
<dbReference type="Proteomes" id="UP001154420">
    <property type="component" value="Unassembled WGS sequence"/>
</dbReference>
<dbReference type="AlphaFoldDB" id="A0A9X5BFA7"/>
<reference evidence="2" key="1">
    <citation type="submission" date="2018-09" db="EMBL/GenBank/DDBJ databases">
        <title>Murine metabolic-syndrome-specific gut microbial biobank.</title>
        <authorList>
            <person name="Liu C."/>
        </authorList>
    </citation>
    <scope>NUCLEOTIDE SEQUENCE</scope>
    <source>
        <strain evidence="2">D42-62</strain>
    </source>
</reference>
<dbReference type="EMBL" id="QZDT01000012">
    <property type="protein sequence ID" value="NBJ92720.1"/>
    <property type="molecule type" value="Genomic_DNA"/>
</dbReference>
<dbReference type="GO" id="GO:0003677">
    <property type="term" value="F:DNA binding"/>
    <property type="evidence" value="ECO:0007669"/>
    <property type="project" value="InterPro"/>
</dbReference>
<gene>
    <name evidence="2" type="ORF">D5281_08955</name>
</gene>
<dbReference type="SUPFAM" id="SSF47413">
    <property type="entry name" value="lambda repressor-like DNA-binding domains"/>
    <property type="match status" value="1"/>
</dbReference>
<feature type="domain" description="HTH cro/C1-type" evidence="1">
    <location>
        <begin position="11"/>
        <end position="66"/>
    </location>
</feature>
<organism evidence="2 3">
    <name type="scientific">Parablautia muri</name>
    <dbReference type="NCBI Taxonomy" id="2320879"/>
    <lineage>
        <taxon>Bacteria</taxon>
        <taxon>Bacillati</taxon>
        <taxon>Bacillota</taxon>
        <taxon>Clostridia</taxon>
        <taxon>Lachnospirales</taxon>
        <taxon>Lachnospiraceae</taxon>
        <taxon>Parablautia</taxon>
    </lineage>
</organism>
<dbReference type="InterPro" id="IPR010982">
    <property type="entry name" value="Lambda_DNA-bd_dom_sf"/>
</dbReference>
<protein>
    <submittedName>
        <fullName evidence="2">XRE family transcriptional regulator</fullName>
    </submittedName>
</protein>
<dbReference type="InterPro" id="IPR001387">
    <property type="entry name" value="Cro/C1-type_HTH"/>
</dbReference>
<sequence>MQAQDILVERINNLCKQKRMTYYALSYKSAVPMTTLIHIVDKSTVNPGVLTIGKLCDGFGITLKEFFDSPEFENMERFDM</sequence>
<dbReference type="RefSeq" id="WP_160559810.1">
    <property type="nucleotide sequence ID" value="NZ_QZDT01000012.1"/>
</dbReference>
<evidence type="ECO:0000259" key="1">
    <source>
        <dbReference type="PROSITE" id="PS50943"/>
    </source>
</evidence>